<dbReference type="InterPro" id="IPR012337">
    <property type="entry name" value="RNaseH-like_sf"/>
</dbReference>
<dbReference type="InterPro" id="IPR050092">
    <property type="entry name" value="RNase_H"/>
</dbReference>
<feature type="domain" description="RNase H type-1" evidence="11">
    <location>
        <begin position="3"/>
        <end position="145"/>
    </location>
</feature>
<keyword evidence="7" id="KW-0479">Metal-binding</keyword>
<dbReference type="PROSITE" id="PS50879">
    <property type="entry name" value="RNASE_H_1"/>
    <property type="match status" value="1"/>
</dbReference>
<keyword evidence="8" id="KW-0255">Endonuclease</keyword>
<evidence type="ECO:0000256" key="10">
    <source>
        <dbReference type="ARBA" id="ARBA00022842"/>
    </source>
</evidence>
<reference evidence="12" key="1">
    <citation type="submission" date="2023-02" db="EMBL/GenBank/DDBJ databases">
        <title>Host association and intracellularity evolved multiple times independently in the Rickettsiales.</title>
        <authorList>
            <person name="Castelli M."/>
            <person name="Nardi T."/>
            <person name="Gammuto L."/>
            <person name="Bellinzona G."/>
            <person name="Sabaneyeva E."/>
            <person name="Potekhin A."/>
            <person name="Serra V."/>
            <person name="Petroni G."/>
            <person name="Sassera D."/>
        </authorList>
    </citation>
    <scope>NUCLEOTIDE SEQUENCE</scope>
    <source>
        <strain evidence="12">USBL-36I1</strain>
    </source>
</reference>
<evidence type="ECO:0000313" key="13">
    <source>
        <dbReference type="Proteomes" id="UP001289135"/>
    </source>
</evidence>
<evidence type="ECO:0000256" key="5">
    <source>
        <dbReference type="ARBA" id="ARBA00012180"/>
    </source>
</evidence>
<dbReference type="InterPro" id="IPR022892">
    <property type="entry name" value="RNaseHI"/>
</dbReference>
<dbReference type="Gene3D" id="3.30.420.10">
    <property type="entry name" value="Ribonuclease H-like superfamily/Ribonuclease H"/>
    <property type="match status" value="1"/>
</dbReference>
<sequence>MNQCKIYKVYCDGACSGNPGPGGWGAVILNDNDQLLNEIWGNSKQTTNNRMEMSAAIFAIEYLYNLYGNNIEIFIFTDSLYLKTGITFWVKKWKQNNWKNGKVKNKDLWVKLDELNQHIYWYWVKGHSQCVYNNRADYLATAAIIK</sequence>
<evidence type="ECO:0000256" key="4">
    <source>
        <dbReference type="ARBA" id="ARBA00011245"/>
    </source>
</evidence>
<evidence type="ECO:0000256" key="7">
    <source>
        <dbReference type="ARBA" id="ARBA00022723"/>
    </source>
</evidence>
<dbReference type="GO" id="GO:0003676">
    <property type="term" value="F:nucleic acid binding"/>
    <property type="evidence" value="ECO:0007669"/>
    <property type="project" value="InterPro"/>
</dbReference>
<name>A0AAE4VKC3_9RICK</name>
<evidence type="ECO:0000256" key="6">
    <source>
        <dbReference type="ARBA" id="ARBA00022722"/>
    </source>
</evidence>
<organism evidence="12 13">
    <name type="scientific">Lyticum sinuosum</name>
    <dbReference type="NCBI Taxonomy" id="1332059"/>
    <lineage>
        <taxon>Bacteria</taxon>
        <taxon>Pseudomonadati</taxon>
        <taxon>Pseudomonadota</taxon>
        <taxon>Alphaproteobacteria</taxon>
        <taxon>Rickettsiales</taxon>
        <taxon>Lyticum</taxon>
    </lineage>
</organism>
<dbReference type="GO" id="GO:0004523">
    <property type="term" value="F:RNA-DNA hybrid ribonuclease activity"/>
    <property type="evidence" value="ECO:0007669"/>
    <property type="project" value="UniProtKB-EC"/>
</dbReference>
<dbReference type="PANTHER" id="PTHR10642:SF26">
    <property type="entry name" value="RIBONUCLEASE H1"/>
    <property type="match status" value="1"/>
</dbReference>
<protein>
    <recommendedName>
        <fullName evidence="5">ribonuclease H</fullName>
        <ecNumber evidence="5">3.1.26.4</ecNumber>
    </recommendedName>
</protein>
<evidence type="ECO:0000313" key="12">
    <source>
        <dbReference type="EMBL" id="MDZ5761556.1"/>
    </source>
</evidence>
<dbReference type="GO" id="GO:0043137">
    <property type="term" value="P:DNA replication, removal of RNA primer"/>
    <property type="evidence" value="ECO:0007669"/>
    <property type="project" value="TreeGrafter"/>
</dbReference>
<evidence type="ECO:0000256" key="1">
    <source>
        <dbReference type="ARBA" id="ARBA00000077"/>
    </source>
</evidence>
<dbReference type="GO" id="GO:0046872">
    <property type="term" value="F:metal ion binding"/>
    <property type="evidence" value="ECO:0007669"/>
    <property type="project" value="UniProtKB-KW"/>
</dbReference>
<gene>
    <name evidence="12" type="ORF">Lyticum_00740</name>
</gene>
<comment type="cofactor">
    <cofactor evidence="2">
        <name>Mg(2+)</name>
        <dbReference type="ChEBI" id="CHEBI:18420"/>
    </cofactor>
</comment>
<dbReference type="InterPro" id="IPR002156">
    <property type="entry name" value="RNaseH_domain"/>
</dbReference>
<evidence type="ECO:0000256" key="2">
    <source>
        <dbReference type="ARBA" id="ARBA00001946"/>
    </source>
</evidence>
<dbReference type="CDD" id="cd09278">
    <property type="entry name" value="RNase_HI_prokaryote_like"/>
    <property type="match status" value="1"/>
</dbReference>
<keyword evidence="9" id="KW-0378">Hydrolase</keyword>
<dbReference type="InterPro" id="IPR036397">
    <property type="entry name" value="RNaseH_sf"/>
</dbReference>
<keyword evidence="6" id="KW-0540">Nuclease</keyword>
<dbReference type="Pfam" id="PF00075">
    <property type="entry name" value="RNase_H"/>
    <property type="match status" value="1"/>
</dbReference>
<dbReference type="EMBL" id="JARGYU010000003">
    <property type="protein sequence ID" value="MDZ5761556.1"/>
    <property type="molecule type" value="Genomic_DNA"/>
</dbReference>
<accession>A0AAE4VKC3</accession>
<comment type="catalytic activity">
    <reaction evidence="1">
        <text>Endonucleolytic cleavage to 5'-phosphomonoester.</text>
        <dbReference type="EC" id="3.1.26.4"/>
    </reaction>
</comment>
<dbReference type="PANTHER" id="PTHR10642">
    <property type="entry name" value="RIBONUCLEASE H1"/>
    <property type="match status" value="1"/>
</dbReference>
<evidence type="ECO:0000259" key="11">
    <source>
        <dbReference type="PROSITE" id="PS50879"/>
    </source>
</evidence>
<dbReference type="Proteomes" id="UP001289135">
    <property type="component" value="Unassembled WGS sequence"/>
</dbReference>
<dbReference type="EC" id="3.1.26.4" evidence="5"/>
<keyword evidence="13" id="KW-1185">Reference proteome</keyword>
<dbReference type="SUPFAM" id="SSF53098">
    <property type="entry name" value="Ribonuclease H-like"/>
    <property type="match status" value="1"/>
</dbReference>
<proteinExistence type="inferred from homology"/>
<evidence type="ECO:0000256" key="3">
    <source>
        <dbReference type="ARBA" id="ARBA00005300"/>
    </source>
</evidence>
<evidence type="ECO:0000256" key="8">
    <source>
        <dbReference type="ARBA" id="ARBA00022759"/>
    </source>
</evidence>
<dbReference type="RefSeq" id="WP_322498980.1">
    <property type="nucleotide sequence ID" value="NZ_JARGYU010000003.1"/>
</dbReference>
<comment type="caution">
    <text evidence="12">The sequence shown here is derived from an EMBL/GenBank/DDBJ whole genome shotgun (WGS) entry which is preliminary data.</text>
</comment>
<evidence type="ECO:0000256" key="9">
    <source>
        <dbReference type="ARBA" id="ARBA00022801"/>
    </source>
</evidence>
<keyword evidence="10" id="KW-0460">Magnesium</keyword>
<comment type="subunit">
    <text evidence="4">Monomer.</text>
</comment>
<dbReference type="AlphaFoldDB" id="A0AAE4VKC3"/>
<comment type="similarity">
    <text evidence="3">Belongs to the RNase H family.</text>
</comment>